<dbReference type="InterPro" id="IPR045069">
    <property type="entry name" value="MATE_euk"/>
</dbReference>
<comment type="caution">
    <text evidence="7">The sequence shown here is derived from an EMBL/GenBank/DDBJ whole genome shotgun (WGS) entry which is preliminary data.</text>
</comment>
<protein>
    <recommendedName>
        <fullName evidence="6">Protein DETOXIFICATION</fullName>
    </recommendedName>
    <alternativeName>
        <fullName evidence="6">Multidrug and toxic compound extrusion protein</fullName>
    </alternativeName>
</protein>
<dbReference type="GO" id="GO:0016020">
    <property type="term" value="C:membrane"/>
    <property type="evidence" value="ECO:0007669"/>
    <property type="project" value="UniProtKB-SubCell"/>
</dbReference>
<gene>
    <name evidence="7" type="ORF">LUZ63_014840</name>
</gene>
<feature type="transmembrane region" description="Helical" evidence="6">
    <location>
        <begin position="328"/>
        <end position="351"/>
    </location>
</feature>
<dbReference type="GO" id="GO:0015297">
    <property type="term" value="F:antiporter activity"/>
    <property type="evidence" value="ECO:0007669"/>
    <property type="project" value="InterPro"/>
</dbReference>
<feature type="transmembrane region" description="Helical" evidence="6">
    <location>
        <begin position="433"/>
        <end position="456"/>
    </location>
</feature>
<evidence type="ECO:0000256" key="6">
    <source>
        <dbReference type="RuleBase" id="RU004914"/>
    </source>
</evidence>
<evidence type="ECO:0000256" key="2">
    <source>
        <dbReference type="ARBA" id="ARBA00010199"/>
    </source>
</evidence>
<proteinExistence type="inferred from homology"/>
<dbReference type="GO" id="GO:0042910">
    <property type="term" value="F:xenobiotic transmembrane transporter activity"/>
    <property type="evidence" value="ECO:0007669"/>
    <property type="project" value="InterPro"/>
</dbReference>
<comment type="subcellular location">
    <subcellularLocation>
        <location evidence="1">Membrane</location>
        <topology evidence="1">Multi-pass membrane protein</topology>
    </subcellularLocation>
</comment>
<evidence type="ECO:0000256" key="4">
    <source>
        <dbReference type="ARBA" id="ARBA00022989"/>
    </source>
</evidence>
<dbReference type="CDD" id="cd13132">
    <property type="entry name" value="MATE_eukaryotic"/>
    <property type="match status" value="1"/>
</dbReference>
<evidence type="ECO:0000256" key="1">
    <source>
        <dbReference type="ARBA" id="ARBA00004141"/>
    </source>
</evidence>
<dbReference type="NCBIfam" id="TIGR00797">
    <property type="entry name" value="matE"/>
    <property type="match status" value="1"/>
</dbReference>
<feature type="transmembrane region" description="Helical" evidence="6">
    <location>
        <begin position="149"/>
        <end position="167"/>
    </location>
</feature>
<comment type="similarity">
    <text evidence="2 6">Belongs to the multi antimicrobial extrusion (MATE) (TC 2.A.66.1) family.</text>
</comment>
<dbReference type="AlphaFoldDB" id="A0A9Q0CB94"/>
<dbReference type="OrthoDB" id="2126698at2759"/>
<feature type="transmembrane region" description="Helical" evidence="6">
    <location>
        <begin position="207"/>
        <end position="227"/>
    </location>
</feature>
<evidence type="ECO:0000256" key="5">
    <source>
        <dbReference type="ARBA" id="ARBA00023136"/>
    </source>
</evidence>
<feature type="transmembrane region" description="Helical" evidence="6">
    <location>
        <begin position="111"/>
        <end position="129"/>
    </location>
</feature>
<feature type="transmembrane region" description="Helical" evidence="6">
    <location>
        <begin position="404"/>
        <end position="427"/>
    </location>
</feature>
<keyword evidence="3 6" id="KW-0812">Transmembrane</keyword>
<dbReference type="PANTHER" id="PTHR11206">
    <property type="entry name" value="MULTIDRUG RESISTANCE PROTEIN"/>
    <property type="match status" value="1"/>
</dbReference>
<feature type="transmembrane region" description="Helical" evidence="6">
    <location>
        <begin position="179"/>
        <end position="201"/>
    </location>
</feature>
<feature type="transmembrane region" description="Helical" evidence="6">
    <location>
        <begin position="248"/>
        <end position="267"/>
    </location>
</feature>
<name>A0A9Q0CB94_9POAL</name>
<dbReference type="Proteomes" id="UP001151287">
    <property type="component" value="Unassembled WGS sequence"/>
</dbReference>
<reference evidence="7" key="1">
    <citation type="journal article" date="2022" name="Cell">
        <title>Repeat-based holocentromeres influence genome architecture and karyotype evolution.</title>
        <authorList>
            <person name="Hofstatter P.G."/>
            <person name="Thangavel G."/>
            <person name="Lux T."/>
            <person name="Neumann P."/>
            <person name="Vondrak T."/>
            <person name="Novak P."/>
            <person name="Zhang M."/>
            <person name="Costa L."/>
            <person name="Castellani M."/>
            <person name="Scott A."/>
            <person name="Toegelov H."/>
            <person name="Fuchs J."/>
            <person name="Mata-Sucre Y."/>
            <person name="Dias Y."/>
            <person name="Vanzela A.L.L."/>
            <person name="Huettel B."/>
            <person name="Almeida C.C.S."/>
            <person name="Simkova H."/>
            <person name="Souza G."/>
            <person name="Pedrosa-Harand A."/>
            <person name="Macas J."/>
            <person name="Mayer K.F.X."/>
            <person name="Houben A."/>
            <person name="Marques A."/>
        </authorList>
    </citation>
    <scope>NUCLEOTIDE SEQUENCE</scope>
    <source>
        <strain evidence="7">RhyBre1mFocal</strain>
    </source>
</reference>
<keyword evidence="5 6" id="KW-0472">Membrane</keyword>
<evidence type="ECO:0000256" key="3">
    <source>
        <dbReference type="ARBA" id="ARBA00022692"/>
    </source>
</evidence>
<accession>A0A9Q0CB94</accession>
<feature type="transmembrane region" description="Helical" evidence="6">
    <location>
        <begin position="371"/>
        <end position="392"/>
    </location>
</feature>
<evidence type="ECO:0000313" key="7">
    <source>
        <dbReference type="EMBL" id="KAJ1690685.1"/>
    </source>
</evidence>
<keyword evidence="4 6" id="KW-1133">Transmembrane helix</keyword>
<dbReference type="Pfam" id="PF01554">
    <property type="entry name" value="MatE"/>
    <property type="match status" value="2"/>
</dbReference>
<organism evidence="7 8">
    <name type="scientific">Rhynchospora breviuscula</name>
    <dbReference type="NCBI Taxonomy" id="2022672"/>
    <lineage>
        <taxon>Eukaryota</taxon>
        <taxon>Viridiplantae</taxon>
        <taxon>Streptophyta</taxon>
        <taxon>Embryophyta</taxon>
        <taxon>Tracheophyta</taxon>
        <taxon>Spermatophyta</taxon>
        <taxon>Magnoliopsida</taxon>
        <taxon>Liliopsida</taxon>
        <taxon>Poales</taxon>
        <taxon>Cyperaceae</taxon>
        <taxon>Cyperoideae</taxon>
        <taxon>Rhynchosporeae</taxon>
        <taxon>Rhynchospora</taxon>
    </lineage>
</organism>
<evidence type="ECO:0000313" key="8">
    <source>
        <dbReference type="Proteomes" id="UP001151287"/>
    </source>
</evidence>
<keyword evidence="8" id="KW-1185">Reference proteome</keyword>
<dbReference type="EMBL" id="JAMQYH010000004">
    <property type="protein sequence ID" value="KAJ1690685.1"/>
    <property type="molecule type" value="Genomic_DNA"/>
</dbReference>
<feature type="transmembrane region" description="Helical" evidence="6">
    <location>
        <begin position="287"/>
        <end position="307"/>
    </location>
</feature>
<dbReference type="InterPro" id="IPR002528">
    <property type="entry name" value="MATE_fam"/>
</dbReference>
<sequence length="624" mass="68273">MENQMLETPLIIEACKRDRRAEVTTEVKKQLWLAGPMIAGSLLQKLIQIISIMFVGHLSELALSGASMATSFASVTGYSIMMGSASALDTLCGQAYGAKEYYLLGIYKQRALLILTLLNIPLATIWFYTNEILLLFGQEADIAWEAGIYAKWMIPSLFAYGILQCHVRFLQAQNIVSPVMLSSGLTALLHLLVCWLLVYKLGMGGKGAALGAGISNWINVAILAVYVRLSSYCKKTWVGFSKEAFCDLVEFIKLAVPSALMVCLEWWSFEFLVLLSGLLPNPQLETSVLSVTLNTASCVFMIPFGLGGAISTRVSNELGAGRPEAAKLAVRVILCLAITGAIIIGIILIFIRNIWGYAYSNEEEVVKYVAIMLPIIAISNMFDSIQCVLSGVARGCGWQNIGAFVNLGAFYAVGIPSAILVAFVFHIGGKGLWMGILCGMFVQVVLLLTITLLTNWEKEAAKAKNRVFSSSLPTNMVVVADTSDTDETKKRVPPKEIVRSSGVPIQYLMLNDTNYGMWAIKMKIILLALGVWEAIDGGTGIEDDKNCGALIVMMAIAEKNSIKEAWKSIKEMGIGEDRVKKARAQVLKMGEIYFLGVDLKDGVVFERLFSFVLDKFLSIIGMIE</sequence>
<dbReference type="GO" id="GO:1990961">
    <property type="term" value="P:xenobiotic detoxification by transmembrane export across the plasma membrane"/>
    <property type="evidence" value="ECO:0007669"/>
    <property type="project" value="InterPro"/>
</dbReference>